<evidence type="ECO:0000313" key="1">
    <source>
        <dbReference type="EMBL" id="KAL3052121.1"/>
    </source>
</evidence>
<comment type="caution">
    <text evidence="1">The sequence shown here is derived from an EMBL/GenBank/DDBJ whole genome shotgun (WGS) entry which is preliminary data.</text>
</comment>
<reference evidence="1 2" key="1">
    <citation type="journal article" date="2022" name="G3 (Bethesda)">
        <title>Evaluating Illumina-, Nanopore-, and PacBio-based genome assembly strategies with the bald notothen, Trematomus borchgrevinki.</title>
        <authorList>
            <person name="Rayamajhi N."/>
            <person name="Cheng C.C."/>
            <person name="Catchen J.M."/>
        </authorList>
    </citation>
    <scope>NUCLEOTIDE SEQUENCE [LARGE SCALE GENOMIC DNA]</scope>
    <source>
        <strain evidence="1">AGRC-2024</strain>
    </source>
</reference>
<evidence type="ECO:0000313" key="2">
    <source>
        <dbReference type="Proteomes" id="UP001619887"/>
    </source>
</evidence>
<proteinExistence type="predicted"/>
<accession>A0ABD2GEL0</accession>
<dbReference type="EMBL" id="JBIYXZ010002079">
    <property type="protein sequence ID" value="KAL3052121.1"/>
    <property type="molecule type" value="Genomic_DNA"/>
</dbReference>
<organism evidence="1 2">
    <name type="scientific">Pagothenia borchgrevinki</name>
    <name type="common">Bald rockcod</name>
    <name type="synonym">Trematomus borchgrevinki</name>
    <dbReference type="NCBI Taxonomy" id="8213"/>
    <lineage>
        <taxon>Eukaryota</taxon>
        <taxon>Metazoa</taxon>
        <taxon>Chordata</taxon>
        <taxon>Craniata</taxon>
        <taxon>Vertebrata</taxon>
        <taxon>Euteleostomi</taxon>
        <taxon>Actinopterygii</taxon>
        <taxon>Neopterygii</taxon>
        <taxon>Teleostei</taxon>
        <taxon>Neoteleostei</taxon>
        <taxon>Acanthomorphata</taxon>
        <taxon>Eupercaria</taxon>
        <taxon>Perciformes</taxon>
        <taxon>Notothenioidei</taxon>
        <taxon>Nototheniidae</taxon>
        <taxon>Pagothenia</taxon>
    </lineage>
</organism>
<keyword evidence="2" id="KW-1185">Reference proteome</keyword>
<gene>
    <name evidence="1" type="ORF">OYC64_004805</name>
</gene>
<sequence length="95" mass="11144">MVDRAHRHIQLVGSPSIQVFNVFPWIGKWIADRKELHTIIAETKKQNQQLFSRLKETFNPQMCRGFVDAFLLRKQNLEVGKHLITYPVYTFSVTS</sequence>
<dbReference type="AlphaFoldDB" id="A0ABD2GEL0"/>
<dbReference type="Proteomes" id="UP001619887">
    <property type="component" value="Unassembled WGS sequence"/>
</dbReference>
<reference evidence="1 2" key="2">
    <citation type="journal article" date="2024" name="G3 (Bethesda)">
        <title>The genome of the cryopelagic Antarctic bald notothen, Trematomus borchgrevinki.</title>
        <authorList>
            <person name="Rayamajhi N."/>
            <person name="Rivera-Colon A.G."/>
            <person name="Minhas B.F."/>
            <person name="Cheng C.C."/>
            <person name="Catchen J.M."/>
        </authorList>
    </citation>
    <scope>NUCLEOTIDE SEQUENCE [LARGE SCALE GENOMIC DNA]</scope>
    <source>
        <strain evidence="1">AGRC-2024</strain>
    </source>
</reference>
<name>A0ABD2GEL0_PAGBO</name>
<protein>
    <submittedName>
        <fullName evidence="1">Uncharacterized protein</fullName>
    </submittedName>
</protein>